<evidence type="ECO:0000256" key="9">
    <source>
        <dbReference type="SAM" id="MobiDB-lite"/>
    </source>
</evidence>
<evidence type="ECO:0000313" key="12">
    <source>
        <dbReference type="Proteomes" id="UP000007796"/>
    </source>
</evidence>
<dbReference type="GeneID" id="25981208"/>
<accession>F0XPS1</accession>
<dbReference type="SMART" id="SM00355">
    <property type="entry name" value="ZnF_C2H2"/>
    <property type="match status" value="3"/>
</dbReference>
<feature type="compositionally biased region" description="Basic and acidic residues" evidence="9">
    <location>
        <begin position="389"/>
        <end position="398"/>
    </location>
</feature>
<dbReference type="RefSeq" id="XP_014170121.1">
    <property type="nucleotide sequence ID" value="XM_014314646.1"/>
</dbReference>
<feature type="compositionally biased region" description="Basic and acidic residues" evidence="9">
    <location>
        <begin position="658"/>
        <end position="674"/>
    </location>
</feature>
<dbReference type="PROSITE" id="PS50157">
    <property type="entry name" value="ZINC_FINGER_C2H2_2"/>
    <property type="match status" value="1"/>
</dbReference>
<dbReference type="InterPro" id="IPR051061">
    <property type="entry name" value="Zinc_finger_trans_reg"/>
</dbReference>
<dbReference type="GO" id="GO:0005634">
    <property type="term" value="C:nucleus"/>
    <property type="evidence" value="ECO:0007669"/>
    <property type="project" value="UniProtKB-SubCell"/>
</dbReference>
<dbReference type="PANTHER" id="PTHR46179">
    <property type="entry name" value="ZINC FINGER PROTEIN"/>
    <property type="match status" value="1"/>
</dbReference>
<evidence type="ECO:0000259" key="10">
    <source>
        <dbReference type="PROSITE" id="PS50157"/>
    </source>
</evidence>
<feature type="compositionally biased region" description="Polar residues" evidence="9">
    <location>
        <begin position="641"/>
        <end position="653"/>
    </location>
</feature>
<evidence type="ECO:0000313" key="11">
    <source>
        <dbReference type="EMBL" id="EFX00639.1"/>
    </source>
</evidence>
<dbReference type="InParanoid" id="F0XPS1"/>
<protein>
    <submittedName>
        <fullName evidence="11">C2h2 transcription factor</fullName>
    </submittedName>
</protein>
<dbReference type="OrthoDB" id="9368434at2759"/>
<evidence type="ECO:0000256" key="7">
    <source>
        <dbReference type="ARBA" id="ARBA00023242"/>
    </source>
</evidence>
<keyword evidence="3 8" id="KW-0863">Zinc-finger</keyword>
<dbReference type="eggNOG" id="ENOG502S2AR">
    <property type="taxonomic scope" value="Eukaryota"/>
</dbReference>
<dbReference type="AlphaFoldDB" id="F0XPS1"/>
<name>F0XPS1_GROCL</name>
<dbReference type="Gene3D" id="3.30.160.60">
    <property type="entry name" value="Classic Zinc Finger"/>
    <property type="match status" value="1"/>
</dbReference>
<dbReference type="STRING" id="655863.F0XPS1"/>
<sequence length="889" mass="98596">MNDPFHQGLTPQISLASYGHIDTTLDNHLQSVARQNADTSTQAVLPFSSPETRTMIVATATSNAESVRGVICPDCQKPYRRNCDLKRHLKTHTRPHKCPVSSCSYSTTGFPTPQELLRHKDDRHSNKPPEFKCQFAPCSYRSKRESNCKQHMANVHSLAYKYSRKSHRARVAATITKPDSCTQGVRPGDTDLPYFDFTLYPDQDQDQQQTTNHPLTPAPDVVYGNDDTPVVCLGGNIADVGDESGSSDQSIVSNSFVPWESPMTQQEEIHNMIQNVDSNFDPTQPVYDSNNCSQSQYPLSIRSPFIDQLNTADMSPPTMSHPSSLWLHPLEAVQSCQDLQPYISVPSFVDGLGSVGVMQAAGPRESYSNQIVSQATERVVLCSPVDEVAAEKRKRDRDEESDEDDDEDDEHRRKRPRPDGETDDSSLTCPFRKMDSNYYSRDRDERYSSCYTPHVYISTRHLGRAAHGLLVTPRSISSFDVLEEGYPRPRAGLCRKCWRPFHDRNDFDTHVTAPNQCGKASRGKREKYNAIINAFCVHGDGSDVSVSYKGRDLLPAQPIRRNTRSTRRDDQSQAQTSTVPRLSVEFDAARGTPDIKESPTQQELKVPLQTAHLVTSDFVPRIEYQGLERRVEDLEAAIQQMTATGQAQSSSTAPRFGRQSDGDPRGRVVRDIISHRRPIRSATSGTDESALEIGSLGGWMERQERVEEDERAMLGTNQIPGTSVDEYTGAIPDNSAQDLAGISRPHRTSTNLSSRSDTSSLRHAPPMALRSDARSQVPSRQQQQVQPQQQATSNTVLDSGYGGSSKPKASQQPDGSTAPPATALNPGTPDTAPYISMDRTADSALTENHVAELPQGGYPFDDGVEGPSMFAEMFLTDTEGEVLFDNWPE</sequence>
<feature type="region of interest" description="Disordered" evidence="9">
    <location>
        <begin position="641"/>
        <end position="696"/>
    </location>
</feature>
<reference evidence="11 12" key="1">
    <citation type="journal article" date="2011" name="Proc. Natl. Acad. Sci. U.S.A.">
        <title>Genome and transcriptome analyses of the mountain pine beetle-fungal symbiont Grosmannia clavigera, a lodgepole pine pathogen.</title>
        <authorList>
            <person name="DiGuistini S."/>
            <person name="Wang Y."/>
            <person name="Liao N.Y."/>
            <person name="Taylor G."/>
            <person name="Tanguay P."/>
            <person name="Feau N."/>
            <person name="Henrissat B."/>
            <person name="Chan S.K."/>
            <person name="Hesse-Orce U."/>
            <person name="Alamouti S.M."/>
            <person name="Tsui C.K.M."/>
            <person name="Docking R.T."/>
            <person name="Levasseur A."/>
            <person name="Haridas S."/>
            <person name="Robertson G."/>
            <person name="Birol I."/>
            <person name="Holt R.A."/>
            <person name="Marra M.A."/>
            <person name="Hamelin R.C."/>
            <person name="Hirst M."/>
            <person name="Jones S.J.M."/>
            <person name="Bohlmann J."/>
            <person name="Breuil C."/>
        </authorList>
    </citation>
    <scope>NUCLEOTIDE SEQUENCE [LARGE SCALE GENOMIC DNA]</scope>
    <source>
        <strain evidence="12">kw1407 / UAMH 11150</strain>
    </source>
</reference>
<evidence type="ECO:0000256" key="8">
    <source>
        <dbReference type="PROSITE-ProRule" id="PRU00042"/>
    </source>
</evidence>
<feature type="region of interest" description="Disordered" evidence="9">
    <location>
        <begin position="555"/>
        <end position="586"/>
    </location>
</feature>
<dbReference type="EMBL" id="GL629801">
    <property type="protein sequence ID" value="EFX00639.1"/>
    <property type="molecule type" value="Genomic_DNA"/>
</dbReference>
<dbReference type="PANTHER" id="PTHR46179:SF13">
    <property type="entry name" value="C2H2-TYPE DOMAIN-CONTAINING PROTEIN"/>
    <property type="match status" value="1"/>
</dbReference>
<evidence type="ECO:0000256" key="3">
    <source>
        <dbReference type="ARBA" id="ARBA00022771"/>
    </source>
</evidence>
<keyword evidence="2" id="KW-0479">Metal-binding</keyword>
<evidence type="ECO:0000256" key="6">
    <source>
        <dbReference type="ARBA" id="ARBA00023163"/>
    </source>
</evidence>
<evidence type="ECO:0000256" key="4">
    <source>
        <dbReference type="ARBA" id="ARBA00022833"/>
    </source>
</evidence>
<proteinExistence type="predicted"/>
<dbReference type="HOGENOM" id="CLU_324663_0_0_1"/>
<dbReference type="GO" id="GO:0008270">
    <property type="term" value="F:zinc ion binding"/>
    <property type="evidence" value="ECO:0007669"/>
    <property type="project" value="UniProtKB-KW"/>
</dbReference>
<feature type="compositionally biased region" description="Low complexity" evidence="9">
    <location>
        <begin position="748"/>
        <end position="762"/>
    </location>
</feature>
<feature type="compositionally biased region" description="Low complexity" evidence="9">
    <location>
        <begin position="774"/>
        <end position="790"/>
    </location>
</feature>
<keyword evidence="6" id="KW-0804">Transcription</keyword>
<organism evidence="12">
    <name type="scientific">Grosmannia clavigera (strain kw1407 / UAMH 11150)</name>
    <name type="common">Blue stain fungus</name>
    <name type="synonym">Graphiocladiella clavigera</name>
    <dbReference type="NCBI Taxonomy" id="655863"/>
    <lineage>
        <taxon>Eukaryota</taxon>
        <taxon>Fungi</taxon>
        <taxon>Dikarya</taxon>
        <taxon>Ascomycota</taxon>
        <taxon>Pezizomycotina</taxon>
        <taxon>Sordariomycetes</taxon>
        <taxon>Sordariomycetidae</taxon>
        <taxon>Ophiostomatales</taxon>
        <taxon>Ophiostomataceae</taxon>
        <taxon>Leptographium</taxon>
    </lineage>
</organism>
<keyword evidence="4" id="KW-0862">Zinc</keyword>
<feature type="region of interest" description="Disordered" evidence="9">
    <location>
        <begin position="203"/>
        <end position="222"/>
    </location>
</feature>
<dbReference type="GO" id="GO:0006357">
    <property type="term" value="P:regulation of transcription by RNA polymerase II"/>
    <property type="evidence" value="ECO:0007669"/>
    <property type="project" value="TreeGrafter"/>
</dbReference>
<evidence type="ECO:0000256" key="2">
    <source>
        <dbReference type="ARBA" id="ARBA00022723"/>
    </source>
</evidence>
<keyword evidence="7" id="KW-0539">Nucleus</keyword>
<feature type="region of interest" description="Disordered" evidence="9">
    <location>
        <begin position="389"/>
        <end position="429"/>
    </location>
</feature>
<feature type="compositionally biased region" description="Acidic residues" evidence="9">
    <location>
        <begin position="399"/>
        <end position="409"/>
    </location>
</feature>
<dbReference type="PROSITE" id="PS00028">
    <property type="entry name" value="ZINC_FINGER_C2H2_1"/>
    <property type="match status" value="1"/>
</dbReference>
<comment type="subcellular location">
    <subcellularLocation>
        <location evidence="1">Nucleus</location>
    </subcellularLocation>
</comment>
<keyword evidence="5" id="KW-0805">Transcription regulation</keyword>
<gene>
    <name evidence="11" type="ORF">CMQ_7641</name>
</gene>
<dbReference type="InterPro" id="IPR013087">
    <property type="entry name" value="Znf_C2H2_type"/>
</dbReference>
<evidence type="ECO:0000256" key="5">
    <source>
        <dbReference type="ARBA" id="ARBA00023015"/>
    </source>
</evidence>
<keyword evidence="12" id="KW-1185">Reference proteome</keyword>
<feature type="region of interest" description="Disordered" evidence="9">
    <location>
        <begin position="712"/>
        <end position="846"/>
    </location>
</feature>
<dbReference type="Proteomes" id="UP000007796">
    <property type="component" value="Unassembled WGS sequence"/>
</dbReference>
<feature type="domain" description="C2H2-type" evidence="10">
    <location>
        <begin position="70"/>
        <end position="97"/>
    </location>
</feature>
<evidence type="ECO:0000256" key="1">
    <source>
        <dbReference type="ARBA" id="ARBA00004123"/>
    </source>
</evidence>